<feature type="chain" id="PRO_5041964007" evidence="4">
    <location>
        <begin position="17"/>
        <end position="208"/>
    </location>
</feature>
<accession>A0AAD3DCV7</accession>
<protein>
    <submittedName>
        <fullName evidence="7">Sig3-like protein</fullName>
    </submittedName>
</protein>
<keyword evidence="4" id="KW-0732">Signal</keyword>
<dbReference type="InterPro" id="IPR000742">
    <property type="entry name" value="EGF"/>
</dbReference>
<keyword evidence="8" id="KW-1185">Reference proteome</keyword>
<dbReference type="InterPro" id="IPR051216">
    <property type="entry name" value="Teneurin"/>
</dbReference>
<dbReference type="Pfam" id="PF07974">
    <property type="entry name" value="EGF_2"/>
    <property type="match status" value="1"/>
</dbReference>
<dbReference type="EMBL" id="BLLK01000074">
    <property type="protein sequence ID" value="GFH61642.1"/>
    <property type="molecule type" value="Genomic_DNA"/>
</dbReference>
<dbReference type="AlphaFoldDB" id="A0AAD3DCV7"/>
<dbReference type="SMART" id="SM00181">
    <property type="entry name" value="EGF"/>
    <property type="match status" value="4"/>
</dbReference>
<evidence type="ECO:0000256" key="3">
    <source>
        <dbReference type="ARBA" id="ARBA00023157"/>
    </source>
</evidence>
<dbReference type="PROSITE" id="PS01186">
    <property type="entry name" value="EGF_2"/>
    <property type="match status" value="1"/>
</dbReference>
<sequence length="208" mass="22039">MKVIAILSSLFVFSNALCPNNCHKHGVCGINDKCTCHLGPDGLPAWTNADCGVRTCPSGKSWGTFPSAKDDAHPLEECSGKGICNRETGKCKCDPNFDGMACERTVCPNDCTGHGVCLTQKALAEQAGTTYATPWDAEKQVGCKCDIGFRGPDCSRMECPSGEDVMGGDGNVQGRDCSGRGLCDYKSGICKCFEGYMGHACEKQTVLG</sequence>
<comment type="caution">
    <text evidence="7">The sequence shown here is derived from an EMBL/GenBank/DDBJ whole genome shotgun (WGS) entry which is preliminary data.</text>
</comment>
<evidence type="ECO:0000313" key="8">
    <source>
        <dbReference type="Proteomes" id="UP001054902"/>
    </source>
</evidence>
<dbReference type="PROSITE" id="PS00022">
    <property type="entry name" value="EGF_1"/>
    <property type="match status" value="2"/>
</dbReference>
<evidence type="ECO:0000256" key="4">
    <source>
        <dbReference type="SAM" id="SignalP"/>
    </source>
</evidence>
<keyword evidence="3" id="KW-1015">Disulfide bond</keyword>
<reference evidence="7 8" key="1">
    <citation type="journal article" date="2021" name="Sci. Rep.">
        <title>The genome of the diatom Chaetoceros tenuissimus carries an ancient integrated fragment of an extant virus.</title>
        <authorList>
            <person name="Hongo Y."/>
            <person name="Kimura K."/>
            <person name="Takaki Y."/>
            <person name="Yoshida Y."/>
            <person name="Baba S."/>
            <person name="Kobayashi G."/>
            <person name="Nagasaki K."/>
            <person name="Hano T."/>
            <person name="Tomaru Y."/>
        </authorList>
    </citation>
    <scope>NUCLEOTIDE SEQUENCE [LARGE SCALE GENOMIC DNA]</scope>
    <source>
        <strain evidence="7 8">NIES-3715</strain>
    </source>
</reference>
<keyword evidence="2" id="KW-0677">Repeat</keyword>
<evidence type="ECO:0000256" key="1">
    <source>
        <dbReference type="ARBA" id="ARBA00022536"/>
    </source>
</evidence>
<dbReference type="Pfam" id="PF23106">
    <property type="entry name" value="EGF_Teneurin"/>
    <property type="match status" value="1"/>
</dbReference>
<gene>
    <name evidence="7" type="ORF">CTEN210_18118</name>
</gene>
<proteinExistence type="predicted"/>
<evidence type="ECO:0000259" key="5">
    <source>
        <dbReference type="PROSITE" id="PS00022"/>
    </source>
</evidence>
<dbReference type="PRINTS" id="PR00011">
    <property type="entry name" value="EGFLAMININ"/>
</dbReference>
<evidence type="ECO:0000259" key="6">
    <source>
        <dbReference type="PROSITE" id="PS01186"/>
    </source>
</evidence>
<evidence type="ECO:0000256" key="2">
    <source>
        <dbReference type="ARBA" id="ARBA00022737"/>
    </source>
</evidence>
<name>A0AAD3DCV7_9STRA</name>
<keyword evidence="1" id="KW-0245">EGF-like domain</keyword>
<feature type="signal peptide" evidence="4">
    <location>
        <begin position="1"/>
        <end position="16"/>
    </location>
</feature>
<dbReference type="Gene3D" id="2.10.25.10">
    <property type="entry name" value="Laminin"/>
    <property type="match status" value="2"/>
</dbReference>
<dbReference type="PANTHER" id="PTHR11219">
    <property type="entry name" value="TENEURIN AND N-ACETYLGLUCOSAMINE-1-PHOSPHODIESTER ALPHA-N-ACETYLGLUCOSAMINIDASE"/>
    <property type="match status" value="1"/>
</dbReference>
<organism evidence="7 8">
    <name type="scientific">Chaetoceros tenuissimus</name>
    <dbReference type="NCBI Taxonomy" id="426638"/>
    <lineage>
        <taxon>Eukaryota</taxon>
        <taxon>Sar</taxon>
        <taxon>Stramenopiles</taxon>
        <taxon>Ochrophyta</taxon>
        <taxon>Bacillariophyta</taxon>
        <taxon>Coscinodiscophyceae</taxon>
        <taxon>Chaetocerotophycidae</taxon>
        <taxon>Chaetocerotales</taxon>
        <taxon>Chaetocerotaceae</taxon>
        <taxon>Chaetoceros</taxon>
    </lineage>
</organism>
<dbReference type="Gene3D" id="2.60.120.260">
    <property type="entry name" value="Galactose-binding domain-like"/>
    <property type="match status" value="1"/>
</dbReference>
<evidence type="ECO:0000313" key="7">
    <source>
        <dbReference type="EMBL" id="GFH61642.1"/>
    </source>
</evidence>
<feature type="domain" description="EGF-like" evidence="5 6">
    <location>
        <begin position="190"/>
        <end position="201"/>
    </location>
</feature>
<dbReference type="InterPro" id="IPR013111">
    <property type="entry name" value="EGF_extracell"/>
</dbReference>
<feature type="domain" description="EGF-like" evidence="5">
    <location>
        <begin position="91"/>
        <end position="102"/>
    </location>
</feature>
<dbReference type="PANTHER" id="PTHR11219:SF69">
    <property type="entry name" value="TENEURIN-A"/>
    <property type="match status" value="1"/>
</dbReference>
<dbReference type="Proteomes" id="UP001054902">
    <property type="component" value="Unassembled WGS sequence"/>
</dbReference>